<comment type="caution">
    <text evidence="1">The sequence shown here is derived from an EMBL/GenBank/DDBJ whole genome shotgun (WGS) entry which is preliminary data.</text>
</comment>
<protein>
    <submittedName>
        <fullName evidence="1">Uncharacterized protein</fullName>
    </submittedName>
</protein>
<reference evidence="1 2" key="1">
    <citation type="submission" date="2017-09" db="EMBL/GenBank/DDBJ databases">
        <title>Depth-based differentiation of microbial function through sediment-hosted aquifers and enrichment of novel symbionts in the deep terrestrial subsurface.</title>
        <authorList>
            <person name="Probst A.J."/>
            <person name="Ladd B."/>
            <person name="Jarett J.K."/>
            <person name="Geller-Mcgrath D.E."/>
            <person name="Sieber C.M."/>
            <person name="Emerson J.B."/>
            <person name="Anantharaman K."/>
            <person name="Thomas B.C."/>
            <person name="Malmstrom R."/>
            <person name="Stieglmeier M."/>
            <person name="Klingl A."/>
            <person name="Woyke T."/>
            <person name="Ryan C.M."/>
            <person name="Banfield J.F."/>
        </authorList>
    </citation>
    <scope>NUCLEOTIDE SEQUENCE [LARGE SCALE GENOMIC DNA]</scope>
    <source>
        <strain evidence="1">CG22_combo_CG10-13_8_21_14_all_32_8</strain>
    </source>
</reference>
<gene>
    <name evidence="1" type="ORF">COW91_02545</name>
</gene>
<sequence>MNNVSEKKICQNCKKDFIIEPEDFLFYKKIKVPPPTFCPECRTVRRLCWRNEMSLYKRKCDGSEHTEDLITIYHPDEKLTVYDSKYWWGDDWDPLSYGREYDFSKPFFQQWKELRDIFPVQCLSNSKATNSDYCNVAEDSKDSYMSSGSWSIEKTFYSNRICAIKDSSDLYVVHKSELCYEDMFCIDCYHTLYSFNCKTCVDSYFLYDCHGCTNCFGCSNLRNKSYCMWNQQLSREEYNQKLSKINLKSYKEIEKLKEKYKELYSKSIHQFINQTKVVNSTGDNLDGVKNCKFCFDATGIRIEDSKYIHWIAHLAKDVYDSGPGVGEAELVYEAFDTGIGNYRNLFTSVVYSSRDIEYSFNCHGCDNLFGCLGLRSKKYCILNKQYNKESFEKLRTKIIEQMNNMPYVDKNGIVYKYGEFFPAEISTFCYNETQAQDYFPITKKEAIKKGYRWRDKQKNKYQTTVSAEDLPDNLDDVPDSIIKEKIECLNIGKTESRCLSAYKITENELKLYHKIGVPLPHLCFNCRHEARLKKRNPMKLWHRKCMKEGCQNEFETSYAPDRPEIVYCEKCYQQEVY</sequence>
<name>A0A2H0CG34_9BACT</name>
<dbReference type="EMBL" id="PCTI01000042">
    <property type="protein sequence ID" value="PIP68853.1"/>
    <property type="molecule type" value="Genomic_DNA"/>
</dbReference>
<dbReference type="Proteomes" id="UP000229176">
    <property type="component" value="Unassembled WGS sequence"/>
</dbReference>
<evidence type="ECO:0000313" key="2">
    <source>
        <dbReference type="Proteomes" id="UP000229176"/>
    </source>
</evidence>
<dbReference type="AlphaFoldDB" id="A0A2H0CG34"/>
<organism evidence="1 2">
    <name type="scientific">Candidatus Nomurabacteria bacterium CG22_combo_CG10-13_8_21_14_all_32_8</name>
    <dbReference type="NCBI Taxonomy" id="1974732"/>
    <lineage>
        <taxon>Bacteria</taxon>
        <taxon>Candidatus Nomuraibacteriota</taxon>
    </lineage>
</organism>
<proteinExistence type="predicted"/>
<evidence type="ECO:0000313" key="1">
    <source>
        <dbReference type="EMBL" id="PIP68853.1"/>
    </source>
</evidence>
<accession>A0A2H0CG34</accession>